<proteinExistence type="predicted"/>
<sequence>MGDSCISELDFSYVAEDPHYLPPPPPEKPHLSLPDRCKVSLRPGVVPVSLPGDDDVMDIEDTSSTSSNLSFGFPVHRHDAPVRQPPTRKATSSRRKSIMKMSTRRGKMGAPSQCVRFAPPPVVAKPAEIFQSITATPGLDERSFEEMRAECYAISAITTGRPPQPVASVPEGTATPRTLMLPAFAPFVVPSAVVHPGEEQRVLSEPRDFAMSHDVSVYPHAGRLLHWG</sequence>
<evidence type="ECO:0000313" key="2">
    <source>
        <dbReference type="EMBL" id="OJT06498.1"/>
    </source>
</evidence>
<evidence type="ECO:0000313" key="3">
    <source>
        <dbReference type="Proteomes" id="UP000184267"/>
    </source>
</evidence>
<accession>A0A1M2VG15</accession>
<feature type="region of interest" description="Disordered" evidence="1">
    <location>
        <begin position="62"/>
        <end position="113"/>
    </location>
</feature>
<organism evidence="2 3">
    <name type="scientific">Trametes pubescens</name>
    <name type="common">White-rot fungus</name>
    <dbReference type="NCBI Taxonomy" id="154538"/>
    <lineage>
        <taxon>Eukaryota</taxon>
        <taxon>Fungi</taxon>
        <taxon>Dikarya</taxon>
        <taxon>Basidiomycota</taxon>
        <taxon>Agaricomycotina</taxon>
        <taxon>Agaricomycetes</taxon>
        <taxon>Polyporales</taxon>
        <taxon>Polyporaceae</taxon>
        <taxon>Trametes</taxon>
    </lineage>
</organism>
<keyword evidence="3" id="KW-1185">Reference proteome</keyword>
<reference evidence="2 3" key="1">
    <citation type="submission" date="2016-10" db="EMBL/GenBank/DDBJ databases">
        <title>Genome sequence of the basidiomycete white-rot fungus Trametes pubescens.</title>
        <authorList>
            <person name="Makela M.R."/>
            <person name="Granchi Z."/>
            <person name="Peng M."/>
            <person name="De Vries R.P."/>
            <person name="Grigoriev I."/>
            <person name="Riley R."/>
            <person name="Hilden K."/>
        </authorList>
    </citation>
    <scope>NUCLEOTIDE SEQUENCE [LARGE SCALE GENOMIC DNA]</scope>
    <source>
        <strain evidence="2 3">FBCC735</strain>
    </source>
</reference>
<dbReference type="AlphaFoldDB" id="A0A1M2VG15"/>
<dbReference type="OrthoDB" id="2756630at2759"/>
<dbReference type="Proteomes" id="UP000184267">
    <property type="component" value="Unassembled WGS sequence"/>
</dbReference>
<gene>
    <name evidence="2" type="ORF">TRAPUB_2657</name>
</gene>
<evidence type="ECO:0000256" key="1">
    <source>
        <dbReference type="SAM" id="MobiDB-lite"/>
    </source>
</evidence>
<protein>
    <submittedName>
        <fullName evidence="2">Uncharacterized protein</fullName>
    </submittedName>
</protein>
<feature type="compositionally biased region" description="Basic residues" evidence="1">
    <location>
        <begin position="91"/>
        <end position="107"/>
    </location>
</feature>
<dbReference type="EMBL" id="MNAD01001305">
    <property type="protein sequence ID" value="OJT06498.1"/>
    <property type="molecule type" value="Genomic_DNA"/>
</dbReference>
<comment type="caution">
    <text evidence="2">The sequence shown here is derived from an EMBL/GenBank/DDBJ whole genome shotgun (WGS) entry which is preliminary data.</text>
</comment>
<dbReference type="OMA" id="PDRCKVS"/>
<name>A0A1M2VG15_TRAPU</name>